<name>A0A9X8RDH9_9BACI</name>
<proteinExistence type="predicted"/>
<sequence>MKEDYPRQGLRIRCEQGVYPEVRRACLEFAKWLRKEFEFPIRVVVYLKKDYQIKSRFDKELVSGTFFGPFDKSEEPYIRIATGDYLELLAENGQDDALAAILGTIAHELGHYYQWIDDLELDEEGAENNSEYMMDLYAETRDHP</sequence>
<dbReference type="Proteomes" id="UP000185829">
    <property type="component" value="Unassembled WGS sequence"/>
</dbReference>
<dbReference type="EMBL" id="FTMX01000008">
    <property type="protein sequence ID" value="SIR99962.1"/>
    <property type="molecule type" value="Genomic_DNA"/>
</dbReference>
<organism evidence="1 2">
    <name type="scientific">Peribacillus simplex</name>
    <dbReference type="NCBI Taxonomy" id="1478"/>
    <lineage>
        <taxon>Bacteria</taxon>
        <taxon>Bacillati</taxon>
        <taxon>Bacillota</taxon>
        <taxon>Bacilli</taxon>
        <taxon>Bacillales</taxon>
        <taxon>Bacillaceae</taxon>
        <taxon>Peribacillus</taxon>
    </lineage>
</organism>
<comment type="caution">
    <text evidence="1">The sequence shown here is derived from an EMBL/GenBank/DDBJ whole genome shotgun (WGS) entry which is preliminary data.</text>
</comment>
<accession>A0A9X8RDH9</accession>
<protein>
    <submittedName>
        <fullName evidence="1">Uncharacterized protein</fullName>
    </submittedName>
</protein>
<reference evidence="1 2" key="1">
    <citation type="submission" date="2017-01" db="EMBL/GenBank/DDBJ databases">
        <authorList>
            <person name="Varghese N."/>
            <person name="Submissions S."/>
        </authorList>
    </citation>
    <scope>NUCLEOTIDE SEQUENCE [LARGE SCALE GENOMIC DNA]</scope>
    <source>
        <strain evidence="1 2">RUG2-6</strain>
    </source>
</reference>
<evidence type="ECO:0000313" key="2">
    <source>
        <dbReference type="Proteomes" id="UP000185829"/>
    </source>
</evidence>
<dbReference type="RefSeq" id="WP_076371558.1">
    <property type="nucleotide sequence ID" value="NZ_FTMX01000008.1"/>
</dbReference>
<dbReference type="AlphaFoldDB" id="A0A9X8RDH9"/>
<evidence type="ECO:0000313" key="1">
    <source>
        <dbReference type="EMBL" id="SIR99962.1"/>
    </source>
</evidence>
<gene>
    <name evidence="1" type="ORF">SAMN05878482_108206</name>
</gene>